<evidence type="ECO:0000313" key="1">
    <source>
        <dbReference type="EMBL" id="SMD34789.1"/>
    </source>
</evidence>
<reference evidence="1 2" key="1">
    <citation type="submission" date="2017-04" db="EMBL/GenBank/DDBJ databases">
        <authorList>
            <person name="Afonso C.L."/>
            <person name="Miller P.J."/>
            <person name="Scott M.A."/>
            <person name="Spackman E."/>
            <person name="Goraichik I."/>
            <person name="Dimitrov K.M."/>
            <person name="Suarez D.L."/>
            <person name="Swayne D.E."/>
        </authorList>
    </citation>
    <scope>NUCLEOTIDE SEQUENCE [LARGE SCALE GENOMIC DNA]</scope>
    <source>
        <strain evidence="1 2">DSM 26133</strain>
    </source>
</reference>
<dbReference type="PANTHER" id="PTHR38471">
    <property type="entry name" value="FOUR HELIX BUNDLE PROTEIN"/>
    <property type="match status" value="1"/>
</dbReference>
<proteinExistence type="predicted"/>
<dbReference type="InterPro" id="IPR036583">
    <property type="entry name" value="23S_rRNA_IVS_sf"/>
</dbReference>
<dbReference type="AlphaFoldDB" id="A0A1W2GDQ0"/>
<dbReference type="Proteomes" id="UP000192472">
    <property type="component" value="Unassembled WGS sequence"/>
</dbReference>
<dbReference type="NCBIfam" id="TIGR02436">
    <property type="entry name" value="four helix bundle protein"/>
    <property type="match status" value="1"/>
</dbReference>
<dbReference type="CDD" id="cd16377">
    <property type="entry name" value="23S_rRNA_IVP_like"/>
    <property type="match status" value="1"/>
</dbReference>
<gene>
    <name evidence="1" type="ORF">SAMN04488029_2181</name>
</gene>
<sequence>MHNFRELKIWQRGIETVIDTYKLLEQLPDSEKYGLTSQMKRCAISIPSNIAEGSGRNSDKDFAHFLDISIGSANELETQLIIAEKSKFITDTESEKLIAEINELQK</sequence>
<dbReference type="Pfam" id="PF05635">
    <property type="entry name" value="23S_rRNA_IVP"/>
    <property type="match status" value="1"/>
</dbReference>
<dbReference type="SUPFAM" id="SSF158446">
    <property type="entry name" value="IVS-encoded protein-like"/>
    <property type="match status" value="1"/>
</dbReference>
<dbReference type="EMBL" id="FWYF01000002">
    <property type="protein sequence ID" value="SMD34789.1"/>
    <property type="molecule type" value="Genomic_DNA"/>
</dbReference>
<dbReference type="PANTHER" id="PTHR38471:SF2">
    <property type="entry name" value="FOUR HELIX BUNDLE PROTEIN"/>
    <property type="match status" value="1"/>
</dbReference>
<dbReference type="RefSeq" id="WP_084372846.1">
    <property type="nucleotide sequence ID" value="NZ_FWYF01000002.1"/>
</dbReference>
<protein>
    <submittedName>
        <fullName evidence="1">Four helix bundle protein</fullName>
    </submittedName>
</protein>
<accession>A0A1W2GDQ0</accession>
<dbReference type="STRING" id="692418.SAMN04488029_2181"/>
<dbReference type="OrthoDB" id="9811959at2"/>
<evidence type="ECO:0000313" key="2">
    <source>
        <dbReference type="Proteomes" id="UP000192472"/>
    </source>
</evidence>
<keyword evidence="2" id="KW-1185">Reference proteome</keyword>
<organism evidence="1 2">
    <name type="scientific">Reichenbachiella faecimaris</name>
    <dbReference type="NCBI Taxonomy" id="692418"/>
    <lineage>
        <taxon>Bacteria</taxon>
        <taxon>Pseudomonadati</taxon>
        <taxon>Bacteroidota</taxon>
        <taxon>Cytophagia</taxon>
        <taxon>Cytophagales</taxon>
        <taxon>Reichenbachiellaceae</taxon>
        <taxon>Reichenbachiella</taxon>
    </lineage>
</organism>
<name>A0A1W2GDQ0_REIFA</name>
<dbReference type="InterPro" id="IPR012657">
    <property type="entry name" value="23S_rRNA-intervening_sequence"/>
</dbReference>
<dbReference type="Gene3D" id="1.20.1440.60">
    <property type="entry name" value="23S rRNA-intervening sequence"/>
    <property type="match status" value="1"/>
</dbReference>